<evidence type="ECO:0000313" key="2">
    <source>
        <dbReference type="Proteomes" id="UP000551501"/>
    </source>
</evidence>
<protein>
    <recommendedName>
        <fullName evidence="3">Transposase</fullName>
    </recommendedName>
</protein>
<gene>
    <name evidence="1" type="ORF">BKA16_000487</name>
</gene>
<sequence length="81" mass="8696">MVLRWFREATDLKILAADAGGSIATAYRYLHEAIDVIAVHAPTLDDLLARAAVENWTIVCLNGTLIATDRCAAKSEPGGDL</sequence>
<evidence type="ECO:0000313" key="1">
    <source>
        <dbReference type="EMBL" id="MBB4133935.1"/>
    </source>
</evidence>
<evidence type="ECO:0008006" key="3">
    <source>
        <dbReference type="Google" id="ProtNLM"/>
    </source>
</evidence>
<organism evidence="1 2">
    <name type="scientific">Gordonia humi</name>
    <dbReference type="NCBI Taxonomy" id="686429"/>
    <lineage>
        <taxon>Bacteria</taxon>
        <taxon>Bacillati</taxon>
        <taxon>Actinomycetota</taxon>
        <taxon>Actinomycetes</taxon>
        <taxon>Mycobacteriales</taxon>
        <taxon>Gordoniaceae</taxon>
        <taxon>Gordonia</taxon>
    </lineage>
</organism>
<dbReference type="EMBL" id="JACIFP010000001">
    <property type="protein sequence ID" value="MBB4133935.1"/>
    <property type="molecule type" value="Genomic_DNA"/>
</dbReference>
<dbReference type="Proteomes" id="UP000551501">
    <property type="component" value="Unassembled WGS sequence"/>
</dbReference>
<proteinExistence type="predicted"/>
<dbReference type="AlphaFoldDB" id="A0A840EMC7"/>
<comment type="caution">
    <text evidence="1">The sequence shown here is derived from an EMBL/GenBank/DDBJ whole genome shotgun (WGS) entry which is preliminary data.</text>
</comment>
<accession>A0A840EMC7</accession>
<name>A0A840EMC7_9ACTN</name>
<reference evidence="1 2" key="1">
    <citation type="submission" date="2020-08" db="EMBL/GenBank/DDBJ databases">
        <title>Sequencing the genomes of 1000 actinobacteria strains.</title>
        <authorList>
            <person name="Klenk H.-P."/>
        </authorList>
    </citation>
    <scope>NUCLEOTIDE SEQUENCE [LARGE SCALE GENOMIC DNA]</scope>
    <source>
        <strain evidence="1 2">DSM 45298</strain>
    </source>
</reference>
<dbReference type="RefSeq" id="WP_183369109.1">
    <property type="nucleotide sequence ID" value="NZ_BAABHL010000021.1"/>
</dbReference>
<keyword evidence="2" id="KW-1185">Reference proteome</keyword>